<dbReference type="PANTHER" id="PTHR48025:SF1">
    <property type="entry name" value="RRM DOMAIN-CONTAINING PROTEIN"/>
    <property type="match status" value="1"/>
</dbReference>
<keyword evidence="11" id="KW-1185">Reference proteome</keyword>
<evidence type="ECO:0000256" key="6">
    <source>
        <dbReference type="ARBA" id="ARBA00022884"/>
    </source>
</evidence>
<evidence type="ECO:0000256" key="4">
    <source>
        <dbReference type="ARBA" id="ARBA00022664"/>
    </source>
</evidence>
<name>A0A4S8JQG4_MUSBA</name>
<dbReference type="SUPFAM" id="SSF54928">
    <property type="entry name" value="RNA-binding domain, RBD"/>
    <property type="match status" value="2"/>
</dbReference>
<dbReference type="GO" id="GO:0003729">
    <property type="term" value="F:mRNA binding"/>
    <property type="evidence" value="ECO:0007669"/>
    <property type="project" value="TreeGrafter"/>
</dbReference>
<dbReference type="AlphaFoldDB" id="A0A4S8JQG4"/>
<dbReference type="GO" id="GO:0009535">
    <property type="term" value="C:chloroplast thylakoid membrane"/>
    <property type="evidence" value="ECO:0007669"/>
    <property type="project" value="TreeGrafter"/>
</dbReference>
<evidence type="ECO:0000256" key="8">
    <source>
        <dbReference type="PROSITE-ProRule" id="PRU00176"/>
    </source>
</evidence>
<dbReference type="InterPro" id="IPR012677">
    <property type="entry name" value="Nucleotide-bd_a/b_plait_sf"/>
</dbReference>
<feature type="domain" description="RRM" evidence="9">
    <location>
        <begin position="206"/>
        <end position="284"/>
    </location>
</feature>
<protein>
    <recommendedName>
        <fullName evidence="9">RRM domain-containing protein</fullName>
    </recommendedName>
</protein>
<dbReference type="Pfam" id="PF00076">
    <property type="entry name" value="RRM_1"/>
    <property type="match status" value="2"/>
</dbReference>
<comment type="subcellular location">
    <subcellularLocation>
        <location evidence="1">Plastid</location>
        <location evidence="1">Chloroplast</location>
    </subcellularLocation>
</comment>
<accession>A0A4S8JQG4</accession>
<proteinExistence type="predicted"/>
<evidence type="ECO:0000256" key="2">
    <source>
        <dbReference type="ARBA" id="ARBA00022528"/>
    </source>
</evidence>
<evidence type="ECO:0000259" key="9">
    <source>
        <dbReference type="PROSITE" id="PS50102"/>
    </source>
</evidence>
<sequence length="290" mass="31424">MRIPFDSPLRPHSPTLSMAASSFLLPSLSSQIPTISSSKPHPGALALSSLSLCSSKPCFPIKSVSFPSNNSFPVLRKAPALDSAMVLKVALSSDVEQEEDAEYSPDLKLFVGNLPFSVDSAQLAGLFQRAGNVEMVEVIYDKLTGKSRGFGFVTMSTINEVEAATQQFNGYTLEGRSLRVNSGPPPRRDEFPSKGFRTVSNLEAANKVYVGNLSWGVDNLALETLFSEQGKVLEAKVVYDRESGRSRGFGFVTYSSAEEVDNAIASLNGTDLNGRSIRVTVAEPRARREF</sequence>
<evidence type="ECO:0000313" key="10">
    <source>
        <dbReference type="EMBL" id="THU64269.1"/>
    </source>
</evidence>
<dbReference type="GO" id="GO:0006397">
    <property type="term" value="P:mRNA processing"/>
    <property type="evidence" value="ECO:0007669"/>
    <property type="project" value="UniProtKB-KW"/>
</dbReference>
<evidence type="ECO:0000256" key="5">
    <source>
        <dbReference type="ARBA" id="ARBA00022737"/>
    </source>
</evidence>
<keyword evidence="3" id="KW-0934">Plastid</keyword>
<keyword evidence="5" id="KW-0677">Repeat</keyword>
<dbReference type="InterPro" id="IPR050502">
    <property type="entry name" value="Euk_RNA-bind_prot"/>
</dbReference>
<evidence type="ECO:0000313" key="11">
    <source>
        <dbReference type="Proteomes" id="UP000317650"/>
    </source>
</evidence>
<evidence type="ECO:0000256" key="1">
    <source>
        <dbReference type="ARBA" id="ARBA00004229"/>
    </source>
</evidence>
<keyword evidence="6 8" id="KW-0694">RNA-binding</keyword>
<dbReference type="PROSITE" id="PS50102">
    <property type="entry name" value="RRM"/>
    <property type="match status" value="2"/>
</dbReference>
<dbReference type="InterPro" id="IPR035979">
    <property type="entry name" value="RBD_domain_sf"/>
</dbReference>
<dbReference type="EMBL" id="PYDT01000004">
    <property type="protein sequence ID" value="THU64269.1"/>
    <property type="molecule type" value="Genomic_DNA"/>
</dbReference>
<dbReference type="Proteomes" id="UP000317650">
    <property type="component" value="Chromosome 1"/>
</dbReference>
<dbReference type="GO" id="GO:1990904">
    <property type="term" value="C:ribonucleoprotein complex"/>
    <property type="evidence" value="ECO:0007669"/>
    <property type="project" value="UniProtKB-KW"/>
</dbReference>
<keyword evidence="7" id="KW-0687">Ribonucleoprotein</keyword>
<dbReference type="SMART" id="SM00360">
    <property type="entry name" value="RRM"/>
    <property type="match status" value="2"/>
</dbReference>
<gene>
    <name evidence="10" type="ORF">C4D60_Mb01t24690</name>
</gene>
<comment type="caution">
    <text evidence="10">The sequence shown here is derived from an EMBL/GenBank/DDBJ whole genome shotgun (WGS) entry which is preliminary data.</text>
</comment>
<dbReference type="InterPro" id="IPR000504">
    <property type="entry name" value="RRM_dom"/>
</dbReference>
<keyword evidence="2" id="KW-0150">Chloroplast</keyword>
<dbReference type="PANTHER" id="PTHR48025">
    <property type="entry name" value="OS02G0815200 PROTEIN"/>
    <property type="match status" value="1"/>
</dbReference>
<dbReference type="Gene3D" id="3.30.70.330">
    <property type="match status" value="2"/>
</dbReference>
<keyword evidence="4" id="KW-0507">mRNA processing</keyword>
<feature type="domain" description="RRM" evidence="9">
    <location>
        <begin position="107"/>
        <end position="185"/>
    </location>
</feature>
<dbReference type="CDD" id="cd21608">
    <property type="entry name" value="RRM2_NsCP33_like"/>
    <property type="match status" value="1"/>
</dbReference>
<dbReference type="InterPro" id="IPR048289">
    <property type="entry name" value="RRM2_NsCP33-like"/>
</dbReference>
<dbReference type="GO" id="GO:1901259">
    <property type="term" value="P:chloroplast rRNA processing"/>
    <property type="evidence" value="ECO:0007669"/>
    <property type="project" value="TreeGrafter"/>
</dbReference>
<organism evidence="10 11">
    <name type="scientific">Musa balbisiana</name>
    <name type="common">Banana</name>
    <dbReference type="NCBI Taxonomy" id="52838"/>
    <lineage>
        <taxon>Eukaryota</taxon>
        <taxon>Viridiplantae</taxon>
        <taxon>Streptophyta</taxon>
        <taxon>Embryophyta</taxon>
        <taxon>Tracheophyta</taxon>
        <taxon>Spermatophyta</taxon>
        <taxon>Magnoliopsida</taxon>
        <taxon>Liliopsida</taxon>
        <taxon>Zingiberales</taxon>
        <taxon>Musaceae</taxon>
        <taxon>Musa</taxon>
    </lineage>
</organism>
<evidence type="ECO:0000256" key="3">
    <source>
        <dbReference type="ARBA" id="ARBA00022640"/>
    </source>
</evidence>
<dbReference type="STRING" id="52838.A0A4S8JQG4"/>
<evidence type="ECO:0000256" key="7">
    <source>
        <dbReference type="ARBA" id="ARBA00023274"/>
    </source>
</evidence>
<reference evidence="10 11" key="1">
    <citation type="journal article" date="2019" name="Nat. Plants">
        <title>Genome sequencing of Musa balbisiana reveals subgenome evolution and function divergence in polyploid bananas.</title>
        <authorList>
            <person name="Yao X."/>
        </authorList>
    </citation>
    <scope>NUCLEOTIDE SEQUENCE [LARGE SCALE GENOMIC DNA]</scope>
    <source>
        <strain evidence="11">cv. DH-PKW</strain>
        <tissue evidence="10">Leaves</tissue>
    </source>
</reference>